<dbReference type="PANTHER" id="PTHR30146">
    <property type="entry name" value="LACI-RELATED TRANSCRIPTIONAL REPRESSOR"/>
    <property type="match status" value="1"/>
</dbReference>
<dbReference type="Pfam" id="PF13377">
    <property type="entry name" value="Peripla_BP_3"/>
    <property type="match status" value="1"/>
</dbReference>
<dbReference type="EMBL" id="ACIP02000007">
    <property type="protein sequence ID" value="EEP27414.1"/>
    <property type="molecule type" value="Genomic_DNA"/>
</dbReference>
<evidence type="ECO:0000256" key="2">
    <source>
        <dbReference type="ARBA" id="ARBA00023125"/>
    </source>
</evidence>
<keyword evidence="3" id="KW-0804">Transcription</keyword>
<sequence length="344" mass="38237">MVTIHDVADAAGVSISTVSRVMNQSPSVSKKTQKRVLEVIRKLGYVPNAAASKAAHKHNKYIGVLFPDISNQVFGRILQGINSVLAPLGYNIIICETNGELDKEIHFLNILKEKQVEGYIMASVTIPQDHLMWIHKNRRPLVYVCQDLPKFDLKVPASSVNMDNKQAICDMVHFLYHMGHHDIAFIGGPLSDPSAGKCRYDGYMKGMKECRLQIRQDIISFQEAFGIHDGYQGMHEIYEHAMLLPTSVLCACDNMAVGAIDFMYDNSIQVPRQVSVTGVDDSSLAACIRPSLTTIRHATNDSGVKAAQLLLEYIANPDFAGTAFKTPYQLLRRQSVRQLMDGSK</sequence>
<evidence type="ECO:0000256" key="1">
    <source>
        <dbReference type="ARBA" id="ARBA00023015"/>
    </source>
</evidence>
<evidence type="ECO:0000259" key="4">
    <source>
        <dbReference type="PROSITE" id="PS50932"/>
    </source>
</evidence>
<dbReference type="AlphaFoldDB" id="C4GDD5"/>
<gene>
    <name evidence="5" type="ORF">GCWU000342_02108</name>
</gene>
<dbReference type="Gene3D" id="1.10.260.40">
    <property type="entry name" value="lambda repressor-like DNA-binding domains"/>
    <property type="match status" value="1"/>
</dbReference>
<reference evidence="5" key="1">
    <citation type="submission" date="2009-04" db="EMBL/GenBank/DDBJ databases">
        <authorList>
            <person name="Weinstock G."/>
            <person name="Sodergren E."/>
            <person name="Clifton S."/>
            <person name="Fulton L."/>
            <person name="Fulton B."/>
            <person name="Courtney L."/>
            <person name="Fronick C."/>
            <person name="Harrison M."/>
            <person name="Strong C."/>
            <person name="Farmer C."/>
            <person name="Delahaunty K."/>
            <person name="Markovic C."/>
            <person name="Hall O."/>
            <person name="Minx P."/>
            <person name="Tomlinson C."/>
            <person name="Mitreva M."/>
            <person name="Nelson J."/>
            <person name="Hou S."/>
            <person name="Wollam A."/>
            <person name="Pepin K.H."/>
            <person name="Johnson M."/>
            <person name="Bhonagiri V."/>
            <person name="Nash W.E."/>
            <person name="Warren W."/>
            <person name="Chinwalla A."/>
            <person name="Mardis E.R."/>
            <person name="Wilson R.K."/>
        </authorList>
    </citation>
    <scope>NUCLEOTIDE SEQUENCE [LARGE SCALE GENOMIC DNA]</scope>
    <source>
        <strain evidence="5">DSM 14600</strain>
    </source>
</reference>
<dbReference type="Gene3D" id="3.40.50.2300">
    <property type="match status" value="2"/>
</dbReference>
<proteinExistence type="predicted"/>
<keyword evidence="1" id="KW-0805">Transcription regulation</keyword>
<dbReference type="eggNOG" id="COG1609">
    <property type="taxonomic scope" value="Bacteria"/>
</dbReference>
<dbReference type="RefSeq" id="WP_006907085.1">
    <property type="nucleotide sequence ID" value="NZ_GG665867.1"/>
</dbReference>
<dbReference type="GO" id="GO:0000976">
    <property type="term" value="F:transcription cis-regulatory region binding"/>
    <property type="evidence" value="ECO:0007669"/>
    <property type="project" value="TreeGrafter"/>
</dbReference>
<protein>
    <submittedName>
        <fullName evidence="5">Transcriptional regulator, LacI family</fullName>
    </submittedName>
</protein>
<dbReference type="HOGENOM" id="CLU_037628_6_1_9"/>
<dbReference type="SMART" id="SM00354">
    <property type="entry name" value="HTH_LACI"/>
    <property type="match status" value="1"/>
</dbReference>
<dbReference type="CDD" id="cd01392">
    <property type="entry name" value="HTH_LacI"/>
    <property type="match status" value="1"/>
</dbReference>
<dbReference type="Proteomes" id="UP000003494">
    <property type="component" value="Unassembled WGS sequence"/>
</dbReference>
<feature type="domain" description="HTH lacI-type" evidence="4">
    <location>
        <begin position="2"/>
        <end position="56"/>
    </location>
</feature>
<evidence type="ECO:0000313" key="6">
    <source>
        <dbReference type="Proteomes" id="UP000003494"/>
    </source>
</evidence>
<dbReference type="PROSITE" id="PS50932">
    <property type="entry name" value="HTH_LACI_2"/>
    <property type="match status" value="1"/>
</dbReference>
<dbReference type="Pfam" id="PF00356">
    <property type="entry name" value="LacI"/>
    <property type="match status" value="1"/>
</dbReference>
<accession>C4GDD5</accession>
<dbReference type="PRINTS" id="PR00036">
    <property type="entry name" value="HTHLACI"/>
</dbReference>
<dbReference type="InterPro" id="IPR010982">
    <property type="entry name" value="Lambda_DNA-bd_dom_sf"/>
</dbReference>
<evidence type="ECO:0000256" key="3">
    <source>
        <dbReference type="ARBA" id="ARBA00023163"/>
    </source>
</evidence>
<dbReference type="SUPFAM" id="SSF53822">
    <property type="entry name" value="Periplasmic binding protein-like I"/>
    <property type="match status" value="1"/>
</dbReference>
<keyword evidence="6" id="KW-1185">Reference proteome</keyword>
<name>C4GDD5_9FIRM</name>
<evidence type="ECO:0000313" key="5">
    <source>
        <dbReference type="EMBL" id="EEP27414.1"/>
    </source>
</evidence>
<dbReference type="PROSITE" id="PS00356">
    <property type="entry name" value="HTH_LACI_1"/>
    <property type="match status" value="1"/>
</dbReference>
<keyword evidence="2" id="KW-0238">DNA-binding</keyword>
<dbReference type="SUPFAM" id="SSF47413">
    <property type="entry name" value="lambda repressor-like DNA-binding domains"/>
    <property type="match status" value="1"/>
</dbReference>
<dbReference type="STRING" id="626523.GCWU000342_02108"/>
<dbReference type="InterPro" id="IPR000843">
    <property type="entry name" value="HTH_LacI"/>
</dbReference>
<comment type="caution">
    <text evidence="5">The sequence shown here is derived from an EMBL/GenBank/DDBJ whole genome shotgun (WGS) entry which is preliminary data.</text>
</comment>
<dbReference type="PANTHER" id="PTHR30146:SF149">
    <property type="entry name" value="HTH-TYPE TRANSCRIPTIONAL REGULATOR EBGR"/>
    <property type="match status" value="1"/>
</dbReference>
<dbReference type="InterPro" id="IPR046335">
    <property type="entry name" value="LacI/GalR-like_sensor"/>
</dbReference>
<organism evidence="5 6">
    <name type="scientific">Shuttleworthella satelles DSM 14600</name>
    <dbReference type="NCBI Taxonomy" id="626523"/>
    <lineage>
        <taxon>Bacteria</taxon>
        <taxon>Bacillati</taxon>
        <taxon>Bacillota</taxon>
        <taxon>Clostridia</taxon>
        <taxon>Lachnospirales</taxon>
        <taxon>Lachnospiraceae</taxon>
        <taxon>Shuttleworthella</taxon>
    </lineage>
</organism>
<dbReference type="GO" id="GO:0003700">
    <property type="term" value="F:DNA-binding transcription factor activity"/>
    <property type="evidence" value="ECO:0007669"/>
    <property type="project" value="TreeGrafter"/>
</dbReference>
<dbReference type="InterPro" id="IPR028082">
    <property type="entry name" value="Peripla_BP_I"/>
</dbReference>